<dbReference type="AlphaFoldDB" id="A0A2T4UMR9"/>
<feature type="domain" description="Peptidoglycan binding-like" evidence="4">
    <location>
        <begin position="103"/>
        <end position="152"/>
    </location>
</feature>
<dbReference type="Pfam" id="PF06737">
    <property type="entry name" value="Transglycosylas"/>
    <property type="match status" value="1"/>
</dbReference>
<dbReference type="InterPro" id="IPR010618">
    <property type="entry name" value="RPF"/>
</dbReference>
<evidence type="ECO:0000259" key="4">
    <source>
        <dbReference type="Pfam" id="PF01471"/>
    </source>
</evidence>
<name>A0A2T4UMR9_9ACTN</name>
<evidence type="ECO:0008006" key="8">
    <source>
        <dbReference type="Google" id="ProtNLM"/>
    </source>
</evidence>
<feature type="domain" description="Resuscitation-promoting factor core lysozyme-like" evidence="5">
    <location>
        <begin position="186"/>
        <end position="255"/>
    </location>
</feature>
<protein>
    <recommendedName>
        <fullName evidence="8">Peptidoglycan-binding protein</fullName>
    </recommendedName>
</protein>
<organism evidence="6 7">
    <name type="scientific">Paraconexibacter algicola</name>
    <dbReference type="NCBI Taxonomy" id="2133960"/>
    <lineage>
        <taxon>Bacteria</taxon>
        <taxon>Bacillati</taxon>
        <taxon>Actinomycetota</taxon>
        <taxon>Thermoleophilia</taxon>
        <taxon>Solirubrobacterales</taxon>
        <taxon>Paraconexibacteraceae</taxon>
        <taxon>Paraconexibacter</taxon>
    </lineage>
</organism>
<evidence type="ECO:0000259" key="5">
    <source>
        <dbReference type="Pfam" id="PF06737"/>
    </source>
</evidence>
<gene>
    <name evidence="6" type="ORF">C7Y72_13055</name>
</gene>
<dbReference type="EMBL" id="PYYB01000001">
    <property type="protein sequence ID" value="PTL60501.1"/>
    <property type="molecule type" value="Genomic_DNA"/>
</dbReference>
<evidence type="ECO:0000256" key="2">
    <source>
        <dbReference type="ARBA" id="ARBA00022801"/>
    </source>
</evidence>
<keyword evidence="7" id="KW-1185">Reference proteome</keyword>
<accession>A0A2T4UMR9</accession>
<dbReference type="InterPro" id="IPR023346">
    <property type="entry name" value="Lysozyme-like_dom_sf"/>
</dbReference>
<comment type="caution">
    <text evidence="6">The sequence shown here is derived from an EMBL/GenBank/DDBJ whole genome shotgun (WGS) entry which is preliminary data.</text>
</comment>
<feature type="compositionally biased region" description="Low complexity" evidence="3">
    <location>
        <begin position="59"/>
        <end position="91"/>
    </location>
</feature>
<keyword evidence="2" id="KW-0378">Hydrolase</keyword>
<proteinExistence type="inferred from homology"/>
<evidence type="ECO:0000256" key="1">
    <source>
        <dbReference type="ARBA" id="ARBA00010830"/>
    </source>
</evidence>
<dbReference type="SUPFAM" id="SSF47090">
    <property type="entry name" value="PGBD-like"/>
    <property type="match status" value="1"/>
</dbReference>
<dbReference type="Pfam" id="PF01471">
    <property type="entry name" value="PG_binding_1"/>
    <property type="match status" value="1"/>
</dbReference>
<evidence type="ECO:0000313" key="6">
    <source>
        <dbReference type="EMBL" id="PTL60501.1"/>
    </source>
</evidence>
<dbReference type="GO" id="GO:0016787">
    <property type="term" value="F:hydrolase activity"/>
    <property type="evidence" value="ECO:0007669"/>
    <property type="project" value="UniProtKB-KW"/>
</dbReference>
<dbReference type="Gene3D" id="1.10.101.10">
    <property type="entry name" value="PGBD-like superfamily/PGBD"/>
    <property type="match status" value="1"/>
</dbReference>
<dbReference type="InterPro" id="IPR002477">
    <property type="entry name" value="Peptidoglycan-bd-like"/>
</dbReference>
<reference evidence="6 7" key="1">
    <citation type="submission" date="2018-03" db="EMBL/GenBank/DDBJ databases">
        <title>Aquarubrobacter algicola gen. nov., sp. nov., a novel actinobacterium isolated from shallow eutrophic lake during the end of cyanobacterial harmful algal blooms.</title>
        <authorList>
            <person name="Chun S.J."/>
        </authorList>
    </citation>
    <scope>NUCLEOTIDE SEQUENCE [LARGE SCALE GENOMIC DNA]</scope>
    <source>
        <strain evidence="6 7">Seoho-28</strain>
    </source>
</reference>
<evidence type="ECO:0000256" key="3">
    <source>
        <dbReference type="SAM" id="MobiDB-lite"/>
    </source>
</evidence>
<dbReference type="SUPFAM" id="SSF53955">
    <property type="entry name" value="Lysozyme-like"/>
    <property type="match status" value="1"/>
</dbReference>
<dbReference type="CDD" id="cd13925">
    <property type="entry name" value="RPF"/>
    <property type="match status" value="1"/>
</dbReference>
<comment type="similarity">
    <text evidence="1">Belongs to the transglycosylase family. Rpf subfamily.</text>
</comment>
<dbReference type="InterPro" id="IPR036365">
    <property type="entry name" value="PGBD-like_sf"/>
</dbReference>
<sequence length="266" mass="27511">MRRSAVSRASPTANPVGDETTQGVLDVVTTLLNRRTAGPLLALACAFSVPGAAQAQTEAPANTGGATPQAAPAPATTQAATPATTTPAAGPSAVRTLKPGSRGRRVRSLQRRLKIRVDGVYGRTTKIAVMRFQRRKKLTVDGIAGPATLRALGLVPTSASAGPVGSKNPPAKVTLPDTIPAKAMRVLEQIAECESGGDPTIVSPDGTYRGKYQFHVDTWAAMGGSGDPAAAPEDEQDKRAYVLYDRQGVDPWPVCGPKAAAAARRG</sequence>
<dbReference type="InterPro" id="IPR036366">
    <property type="entry name" value="PGBDSf"/>
</dbReference>
<feature type="region of interest" description="Disordered" evidence="3">
    <location>
        <begin position="58"/>
        <end position="107"/>
    </location>
</feature>
<dbReference type="Gene3D" id="1.10.530.10">
    <property type="match status" value="1"/>
</dbReference>
<dbReference type="Proteomes" id="UP000240739">
    <property type="component" value="Unassembled WGS sequence"/>
</dbReference>
<evidence type="ECO:0000313" key="7">
    <source>
        <dbReference type="Proteomes" id="UP000240739"/>
    </source>
</evidence>